<protein>
    <recommendedName>
        <fullName evidence="1">FecR protein domain-containing protein</fullName>
    </recommendedName>
</protein>
<dbReference type="InterPro" id="IPR012373">
    <property type="entry name" value="Ferrdict_sens_TM"/>
</dbReference>
<dbReference type="EMBL" id="LBNQ01000033">
    <property type="protein sequence ID" value="KKW67472.1"/>
    <property type="molecule type" value="Genomic_DNA"/>
</dbReference>
<organism evidence="2 3">
    <name type="scientific">Lampropedia cohaerens</name>
    <dbReference type="NCBI Taxonomy" id="1610491"/>
    <lineage>
        <taxon>Bacteria</taxon>
        <taxon>Pseudomonadati</taxon>
        <taxon>Pseudomonadota</taxon>
        <taxon>Betaproteobacteria</taxon>
        <taxon>Burkholderiales</taxon>
        <taxon>Comamonadaceae</taxon>
        <taxon>Lampropedia</taxon>
    </lineage>
</organism>
<sequence>MVVLIGGLFAWSDGDPYTAVLADYRSTAGQLREITLADGSVARLDAASAIAVHYDDRLRRIELLKGRALFIATPVDTPAAAGRPFVVTTANGQTQALGTQFIVEQLEEQTIVTGVEHHIAVRAAATPSSAAVILAPGQTVRYDAHGLQQTATVPLAHARAWEQGMLLFDDMPLHEVLAQLQRYTSGRIVLQKGELKPRHISAAVPAADVGAGLQTIASELGLRVVRLPLVTVLY</sequence>
<gene>
    <name evidence="2" type="ORF">AAV94_11555</name>
</gene>
<dbReference type="AlphaFoldDB" id="A0A0U1PY76"/>
<feature type="domain" description="FecR protein" evidence="1">
    <location>
        <begin position="23"/>
        <end position="113"/>
    </location>
</feature>
<dbReference type="InterPro" id="IPR006860">
    <property type="entry name" value="FecR"/>
</dbReference>
<keyword evidence="3" id="KW-1185">Reference proteome</keyword>
<evidence type="ECO:0000313" key="3">
    <source>
        <dbReference type="Proteomes" id="UP000050580"/>
    </source>
</evidence>
<comment type="caution">
    <text evidence="2">The sequence shown here is derived from an EMBL/GenBank/DDBJ whole genome shotgun (WGS) entry which is preliminary data.</text>
</comment>
<accession>A0A0U1PY76</accession>
<name>A0A0U1PY76_9BURK</name>
<proteinExistence type="predicted"/>
<dbReference type="PANTHER" id="PTHR30273:SF2">
    <property type="entry name" value="PROTEIN FECR"/>
    <property type="match status" value="1"/>
</dbReference>
<dbReference type="Gene3D" id="3.55.50.30">
    <property type="match status" value="1"/>
</dbReference>
<dbReference type="Proteomes" id="UP000050580">
    <property type="component" value="Unassembled WGS sequence"/>
</dbReference>
<reference evidence="2 3" key="1">
    <citation type="submission" date="2015-05" db="EMBL/GenBank/DDBJ databases">
        <title>Draft genome sequence of Lampropedia sp. CT6, isolated from the microbial mat of a hot water spring, located at Manikaran, India.</title>
        <authorList>
            <person name="Tripathi C."/>
            <person name="Rani P."/>
            <person name="Mahato N.K."/>
            <person name="Lal R."/>
        </authorList>
    </citation>
    <scope>NUCLEOTIDE SEQUENCE [LARGE SCALE GENOMIC DNA]</scope>
    <source>
        <strain evidence="2 3">CT6</strain>
    </source>
</reference>
<dbReference type="STRING" id="1610491.AAV94_11555"/>
<dbReference type="GO" id="GO:0016989">
    <property type="term" value="F:sigma factor antagonist activity"/>
    <property type="evidence" value="ECO:0007669"/>
    <property type="project" value="TreeGrafter"/>
</dbReference>
<dbReference type="Pfam" id="PF04773">
    <property type="entry name" value="FecR"/>
    <property type="match status" value="1"/>
</dbReference>
<evidence type="ECO:0000259" key="1">
    <source>
        <dbReference type="Pfam" id="PF04773"/>
    </source>
</evidence>
<dbReference type="Gene3D" id="2.60.120.1440">
    <property type="match status" value="1"/>
</dbReference>
<dbReference type="PANTHER" id="PTHR30273">
    <property type="entry name" value="PERIPLASMIC SIGNAL SENSOR AND SIGMA FACTOR ACTIVATOR FECR-RELATED"/>
    <property type="match status" value="1"/>
</dbReference>
<dbReference type="PATRIC" id="fig|1610491.3.peg.2477"/>
<evidence type="ECO:0000313" key="2">
    <source>
        <dbReference type="EMBL" id="KKW67472.1"/>
    </source>
</evidence>